<name>A0ABP6A6L0_9ACTN</name>
<reference evidence="4" key="1">
    <citation type="journal article" date="2019" name="Int. J. Syst. Evol. Microbiol.">
        <title>The Global Catalogue of Microorganisms (GCM) 10K type strain sequencing project: providing services to taxonomists for standard genome sequencing and annotation.</title>
        <authorList>
            <consortium name="The Broad Institute Genomics Platform"/>
            <consortium name="The Broad Institute Genome Sequencing Center for Infectious Disease"/>
            <person name="Wu L."/>
            <person name="Ma J."/>
        </authorList>
    </citation>
    <scope>NUCLEOTIDE SEQUENCE [LARGE SCALE GENOMIC DNA]</scope>
    <source>
        <strain evidence="4">JCM 3367</strain>
    </source>
</reference>
<dbReference type="CDD" id="cd12108">
    <property type="entry name" value="Hr-like"/>
    <property type="match status" value="1"/>
</dbReference>
<feature type="region of interest" description="Disordered" evidence="1">
    <location>
        <begin position="148"/>
        <end position="171"/>
    </location>
</feature>
<dbReference type="PANTHER" id="PTHR35585">
    <property type="entry name" value="HHE DOMAIN PROTEIN (AFU_ORTHOLOGUE AFUA_4G00730)"/>
    <property type="match status" value="1"/>
</dbReference>
<evidence type="ECO:0000256" key="1">
    <source>
        <dbReference type="SAM" id="MobiDB-lite"/>
    </source>
</evidence>
<sequence length="198" mass="22120">MFGGTEGPTTDRDLVDILTADHAEVESLFADIEAVGRSPQDRRRLLDVAIAELVRHAVAEEEYLYPTAREVFSDGEALADRELGEHAEMERLMKRLESMEPEHVEFEQLLAELMATVREHVRDEERTLFPRLREACSHQQLGRLAGAAEMAKTSAPTRPHPSAPDTPPWNMLLAPGAGLIDRVRDAISSRPTSRDDLS</sequence>
<evidence type="ECO:0000313" key="4">
    <source>
        <dbReference type="Proteomes" id="UP001499978"/>
    </source>
</evidence>
<evidence type="ECO:0000313" key="3">
    <source>
        <dbReference type="EMBL" id="GAA2511465.1"/>
    </source>
</evidence>
<dbReference type="Pfam" id="PF01814">
    <property type="entry name" value="Hemerythrin"/>
    <property type="match status" value="1"/>
</dbReference>
<dbReference type="Proteomes" id="UP001499978">
    <property type="component" value="Unassembled WGS sequence"/>
</dbReference>
<dbReference type="PANTHER" id="PTHR35585:SF1">
    <property type="entry name" value="HHE DOMAIN PROTEIN (AFU_ORTHOLOGUE AFUA_4G00730)"/>
    <property type="match status" value="1"/>
</dbReference>
<dbReference type="InterPro" id="IPR012312">
    <property type="entry name" value="Hemerythrin-like"/>
</dbReference>
<dbReference type="Gene3D" id="1.20.120.520">
    <property type="entry name" value="nmb1532 protein domain like"/>
    <property type="match status" value="2"/>
</dbReference>
<proteinExistence type="predicted"/>
<keyword evidence="4" id="KW-1185">Reference proteome</keyword>
<organism evidence="3 4">
    <name type="scientific">Pilimelia columellifera subsp. columellifera</name>
    <dbReference type="NCBI Taxonomy" id="706583"/>
    <lineage>
        <taxon>Bacteria</taxon>
        <taxon>Bacillati</taxon>
        <taxon>Actinomycetota</taxon>
        <taxon>Actinomycetes</taxon>
        <taxon>Micromonosporales</taxon>
        <taxon>Micromonosporaceae</taxon>
        <taxon>Pilimelia</taxon>
    </lineage>
</organism>
<dbReference type="EMBL" id="BAAARY010000001">
    <property type="protein sequence ID" value="GAA2511465.1"/>
    <property type="molecule type" value="Genomic_DNA"/>
</dbReference>
<protein>
    <submittedName>
        <fullName evidence="3">Hemerythrin domain-containing protein</fullName>
    </submittedName>
</protein>
<gene>
    <name evidence="3" type="ORF">GCM10010201_03000</name>
</gene>
<comment type="caution">
    <text evidence="3">The sequence shown here is derived from an EMBL/GenBank/DDBJ whole genome shotgun (WGS) entry which is preliminary data.</text>
</comment>
<feature type="compositionally biased region" description="Pro residues" evidence="1">
    <location>
        <begin position="158"/>
        <end position="167"/>
    </location>
</feature>
<feature type="domain" description="Hemerythrin-like" evidence="2">
    <location>
        <begin position="14"/>
        <end position="132"/>
    </location>
</feature>
<dbReference type="RefSeq" id="WP_344166997.1">
    <property type="nucleotide sequence ID" value="NZ_BAAARY010000001.1"/>
</dbReference>
<evidence type="ECO:0000259" key="2">
    <source>
        <dbReference type="Pfam" id="PF01814"/>
    </source>
</evidence>
<accession>A0ABP6A6L0</accession>